<dbReference type="AlphaFoldDB" id="A0A1I4R096"/>
<dbReference type="OrthoDB" id="5570653at2"/>
<dbReference type="STRING" id="195064.SAMN05421721_10648"/>
<dbReference type="PANTHER" id="PTHR35601:SF1">
    <property type="entry name" value="TOXIN RELE"/>
    <property type="match status" value="1"/>
</dbReference>
<dbReference type="EMBL" id="FOUO01000006">
    <property type="protein sequence ID" value="SFM45742.1"/>
    <property type="molecule type" value="Genomic_DNA"/>
</dbReference>
<reference evidence="3 4" key="1">
    <citation type="submission" date="2016-10" db="EMBL/GenBank/DDBJ databases">
        <authorList>
            <person name="de Groot N.N."/>
        </authorList>
    </citation>
    <scope>NUCLEOTIDE SEQUENCE [LARGE SCALE GENOMIC DNA]</scope>
    <source>
        <strain evidence="3 4">DSM 4180</strain>
    </source>
</reference>
<dbReference type="RefSeq" id="WP_090484570.1">
    <property type="nucleotide sequence ID" value="NZ_FOUO01000006.1"/>
</dbReference>
<comment type="similarity">
    <text evidence="1">Belongs to the RelE toxin family.</text>
</comment>
<proteinExistence type="inferred from homology"/>
<accession>A0A1I4R096</accession>
<protein>
    <submittedName>
        <fullName evidence="3">mRNA interferase RelE/StbE</fullName>
    </submittedName>
</protein>
<evidence type="ECO:0000256" key="2">
    <source>
        <dbReference type="ARBA" id="ARBA00022649"/>
    </source>
</evidence>
<gene>
    <name evidence="3" type="ORF">SAMN05421721_10648</name>
</gene>
<dbReference type="NCBIfam" id="TIGR02385">
    <property type="entry name" value="RelE_StbE"/>
    <property type="match status" value="1"/>
</dbReference>
<keyword evidence="2" id="KW-1277">Toxin-antitoxin system</keyword>
<evidence type="ECO:0000313" key="4">
    <source>
        <dbReference type="Proteomes" id="UP000199556"/>
    </source>
</evidence>
<dbReference type="Gene3D" id="3.30.2310.20">
    <property type="entry name" value="RelE-like"/>
    <property type="match status" value="1"/>
</dbReference>
<dbReference type="Proteomes" id="UP000199556">
    <property type="component" value="Unassembled WGS sequence"/>
</dbReference>
<dbReference type="SUPFAM" id="SSF143011">
    <property type="entry name" value="RelE-like"/>
    <property type="match status" value="1"/>
</dbReference>
<evidence type="ECO:0000256" key="1">
    <source>
        <dbReference type="ARBA" id="ARBA00006226"/>
    </source>
</evidence>
<dbReference type="Pfam" id="PF05016">
    <property type="entry name" value="ParE_toxin"/>
    <property type="match status" value="1"/>
</dbReference>
<dbReference type="PANTHER" id="PTHR35601">
    <property type="entry name" value="TOXIN RELE"/>
    <property type="match status" value="1"/>
</dbReference>
<sequence length="88" mass="10633">MAWRIELTEEARKQLQKLGHAEAKRIRDYLRQRIEPLDDPRQLGKGLKGHLSELWRYRVGDYRLICELRQDVLVVLVVRIGHRKEVYR</sequence>
<dbReference type="InterPro" id="IPR035093">
    <property type="entry name" value="RelE/ParE_toxin_dom_sf"/>
</dbReference>
<keyword evidence="4" id="KW-1185">Reference proteome</keyword>
<dbReference type="InterPro" id="IPR007712">
    <property type="entry name" value="RelE/ParE_toxin"/>
</dbReference>
<evidence type="ECO:0000313" key="3">
    <source>
        <dbReference type="EMBL" id="SFM45742.1"/>
    </source>
</evidence>
<organism evidence="3 4">
    <name type="scientific">Ectothiorhodospira mobilis</name>
    <dbReference type="NCBI Taxonomy" id="195064"/>
    <lineage>
        <taxon>Bacteria</taxon>
        <taxon>Pseudomonadati</taxon>
        <taxon>Pseudomonadota</taxon>
        <taxon>Gammaproteobacteria</taxon>
        <taxon>Chromatiales</taxon>
        <taxon>Ectothiorhodospiraceae</taxon>
        <taxon>Ectothiorhodospira</taxon>
    </lineage>
</organism>
<name>A0A1I4R096_ECTMO</name>